<sequence length="193" mass="21979">MLYICMYINNNELKYDEQIIQFDCMLVCFAVVCGVGADVAYHRHIMGYYVTVASAMIFFLEITWAITLFVQICFRNNEAYCSHCWSYVLTITKGWRRALFYLPLSSILAWKPHNLWLSFVAAGLLAALSLLHIISSLMSQRTLNRPNNDSMGERLLNARPEIYDRFEEVLVTEVLDDGVGGPTGRLGDSDGEI</sequence>
<reference evidence="2" key="2">
    <citation type="submission" date="2021-04" db="EMBL/GenBank/DDBJ databases">
        <title>Genome-wide patterns of bracovirus chromosomal integration into multiple host tissues during parasitism.</title>
        <authorList>
            <person name="Chebbi M.A.C."/>
        </authorList>
    </citation>
    <scope>NUCLEOTIDE SEQUENCE</scope>
    <source>
        <tissue evidence="2">Whole body</tissue>
    </source>
</reference>
<feature type="transmembrane region" description="Helical" evidence="1">
    <location>
        <begin position="20"/>
        <end position="41"/>
    </location>
</feature>
<feature type="transmembrane region" description="Helical" evidence="1">
    <location>
        <begin position="115"/>
        <end position="135"/>
    </location>
</feature>
<dbReference type="EMBL" id="JAAOIC020000019">
    <property type="protein sequence ID" value="KAG8041090.1"/>
    <property type="molecule type" value="Genomic_DNA"/>
</dbReference>
<protein>
    <recommendedName>
        <fullName evidence="4">Transmembrane protein 72</fullName>
    </recommendedName>
</protein>
<reference evidence="2" key="1">
    <citation type="submission" date="2020-03" db="EMBL/GenBank/DDBJ databases">
        <authorList>
            <person name="Chebbi M.A."/>
            <person name="Drezen J.M."/>
        </authorList>
    </citation>
    <scope>NUCLEOTIDE SEQUENCE</scope>
    <source>
        <tissue evidence="2">Whole body</tissue>
    </source>
</reference>
<dbReference type="PANTHER" id="PTHR28474">
    <property type="entry name" value="TRANSMEMBRANE PROTEIN 72"/>
    <property type="match status" value="1"/>
</dbReference>
<feature type="transmembrane region" description="Helical" evidence="1">
    <location>
        <begin position="48"/>
        <end position="70"/>
    </location>
</feature>
<evidence type="ECO:0000256" key="1">
    <source>
        <dbReference type="SAM" id="Phobius"/>
    </source>
</evidence>
<organism evidence="2 3">
    <name type="scientific">Cotesia typhae</name>
    <dbReference type="NCBI Taxonomy" id="2053667"/>
    <lineage>
        <taxon>Eukaryota</taxon>
        <taxon>Metazoa</taxon>
        <taxon>Ecdysozoa</taxon>
        <taxon>Arthropoda</taxon>
        <taxon>Hexapoda</taxon>
        <taxon>Insecta</taxon>
        <taxon>Pterygota</taxon>
        <taxon>Neoptera</taxon>
        <taxon>Endopterygota</taxon>
        <taxon>Hymenoptera</taxon>
        <taxon>Apocrita</taxon>
        <taxon>Ichneumonoidea</taxon>
        <taxon>Braconidae</taxon>
        <taxon>Microgastrinae</taxon>
        <taxon>Cotesia</taxon>
    </lineage>
</organism>
<keyword evidence="1" id="KW-0812">Transmembrane</keyword>
<dbReference type="AlphaFoldDB" id="A0A8J5QSG1"/>
<evidence type="ECO:0008006" key="4">
    <source>
        <dbReference type="Google" id="ProtNLM"/>
    </source>
</evidence>
<evidence type="ECO:0000313" key="2">
    <source>
        <dbReference type="EMBL" id="KAG8041090.1"/>
    </source>
</evidence>
<dbReference type="Proteomes" id="UP000729913">
    <property type="component" value="Unassembled WGS sequence"/>
</dbReference>
<gene>
    <name evidence="2" type="ORF">G9C98_002078</name>
</gene>
<keyword evidence="1" id="KW-0472">Membrane</keyword>
<proteinExistence type="predicted"/>
<keyword evidence="1" id="KW-1133">Transmembrane helix</keyword>
<dbReference type="PANTHER" id="PTHR28474:SF1">
    <property type="entry name" value="TRANSMEMBRANE PROTEIN 72"/>
    <property type="match status" value="1"/>
</dbReference>
<accession>A0A8J5QSG1</accession>
<comment type="caution">
    <text evidence="2">The sequence shown here is derived from an EMBL/GenBank/DDBJ whole genome shotgun (WGS) entry which is preliminary data.</text>
</comment>
<keyword evidence="3" id="KW-1185">Reference proteome</keyword>
<name>A0A8J5QSG1_9HYME</name>
<dbReference type="InterPro" id="IPR032055">
    <property type="entry name" value="TMEM72"/>
</dbReference>
<dbReference type="OrthoDB" id="5946061at2759"/>
<evidence type="ECO:0000313" key="3">
    <source>
        <dbReference type="Proteomes" id="UP000729913"/>
    </source>
</evidence>
<dbReference type="Pfam" id="PF16054">
    <property type="entry name" value="TMEM72"/>
    <property type="match status" value="1"/>
</dbReference>